<name>A0A4S2MJU5_9PEZI</name>
<gene>
    <name evidence="2" type="ORF">EX30DRAFT_207153</name>
</gene>
<proteinExistence type="predicted"/>
<keyword evidence="3" id="KW-1185">Reference proteome</keyword>
<accession>A0A4S2MJU5</accession>
<organism evidence="2 3">
    <name type="scientific">Ascodesmis nigricans</name>
    <dbReference type="NCBI Taxonomy" id="341454"/>
    <lineage>
        <taxon>Eukaryota</taxon>
        <taxon>Fungi</taxon>
        <taxon>Dikarya</taxon>
        <taxon>Ascomycota</taxon>
        <taxon>Pezizomycotina</taxon>
        <taxon>Pezizomycetes</taxon>
        <taxon>Pezizales</taxon>
        <taxon>Ascodesmidaceae</taxon>
        <taxon>Ascodesmis</taxon>
    </lineage>
</organism>
<evidence type="ECO:0000313" key="2">
    <source>
        <dbReference type="EMBL" id="TGZ77256.1"/>
    </source>
</evidence>
<feature type="region of interest" description="Disordered" evidence="1">
    <location>
        <begin position="38"/>
        <end position="136"/>
    </location>
</feature>
<evidence type="ECO:0000256" key="1">
    <source>
        <dbReference type="SAM" id="MobiDB-lite"/>
    </source>
</evidence>
<dbReference type="InParanoid" id="A0A4S2MJU5"/>
<sequence>MVTGTMIRCQCDDYVTPTSMSIAATTASWTTWLMMPPSSLSSAGSVSRIRHGPSRSEFSDKSEPPLPSRDSTYHGCFLPAKPSPSPSSRLSSRLAHPLFTSHCGTHTHTHQPTHTNTQPPSIIGGRGRFELNPAGT</sequence>
<dbReference type="EMBL" id="ML220156">
    <property type="protein sequence ID" value="TGZ77256.1"/>
    <property type="molecule type" value="Genomic_DNA"/>
</dbReference>
<reference evidence="2 3" key="1">
    <citation type="submission" date="2019-04" db="EMBL/GenBank/DDBJ databases">
        <title>Comparative genomics and transcriptomics to analyze fruiting body development in filamentous ascomycetes.</title>
        <authorList>
            <consortium name="DOE Joint Genome Institute"/>
            <person name="Lutkenhaus R."/>
            <person name="Traeger S."/>
            <person name="Breuer J."/>
            <person name="Kuo A."/>
            <person name="Lipzen A."/>
            <person name="Pangilinan J."/>
            <person name="Dilworth D."/>
            <person name="Sandor L."/>
            <person name="Poggeler S."/>
            <person name="Barry K."/>
            <person name="Grigoriev I.V."/>
            <person name="Nowrousian M."/>
        </authorList>
    </citation>
    <scope>NUCLEOTIDE SEQUENCE [LARGE SCALE GENOMIC DNA]</scope>
    <source>
        <strain evidence="2 3">CBS 389.68</strain>
    </source>
</reference>
<dbReference type="AlphaFoldDB" id="A0A4S2MJU5"/>
<protein>
    <submittedName>
        <fullName evidence="2">Uncharacterized protein</fullName>
    </submittedName>
</protein>
<evidence type="ECO:0000313" key="3">
    <source>
        <dbReference type="Proteomes" id="UP000298138"/>
    </source>
</evidence>
<dbReference type="Proteomes" id="UP000298138">
    <property type="component" value="Unassembled WGS sequence"/>
</dbReference>